<evidence type="ECO:0000256" key="1">
    <source>
        <dbReference type="ARBA" id="ARBA00001933"/>
    </source>
</evidence>
<comment type="cofactor">
    <cofactor evidence="1 6 7">
        <name>pyridoxal 5'-phosphate</name>
        <dbReference type="ChEBI" id="CHEBI:597326"/>
    </cofactor>
</comment>
<dbReference type="EMBL" id="KZ679271">
    <property type="protein sequence ID" value="PTB36102.1"/>
    <property type="molecule type" value="Genomic_DNA"/>
</dbReference>
<evidence type="ECO:0000256" key="6">
    <source>
        <dbReference type="PIRSR" id="PIRSR602129-50"/>
    </source>
</evidence>
<evidence type="ECO:0000256" key="4">
    <source>
        <dbReference type="ARBA" id="ARBA00022898"/>
    </source>
</evidence>
<gene>
    <name evidence="8" type="ORF">M441DRAFT_73470</name>
</gene>
<evidence type="ECO:0000313" key="8">
    <source>
        <dbReference type="EMBL" id="PTB36102.1"/>
    </source>
</evidence>
<dbReference type="Pfam" id="PF00282">
    <property type="entry name" value="Pyridoxal_deC"/>
    <property type="match status" value="1"/>
</dbReference>
<dbReference type="Gene3D" id="3.40.640.10">
    <property type="entry name" value="Type I PLP-dependent aspartate aminotransferase-like (Major domain)"/>
    <property type="match status" value="1"/>
</dbReference>
<dbReference type="GO" id="GO:0030170">
    <property type="term" value="F:pyridoxal phosphate binding"/>
    <property type="evidence" value="ECO:0007669"/>
    <property type="project" value="InterPro"/>
</dbReference>
<dbReference type="Gene3D" id="3.90.1150.10">
    <property type="entry name" value="Aspartate Aminotransferase, domain 1"/>
    <property type="match status" value="1"/>
</dbReference>
<evidence type="ECO:0000256" key="5">
    <source>
        <dbReference type="ARBA" id="ARBA00023239"/>
    </source>
</evidence>
<dbReference type="Proteomes" id="UP000240493">
    <property type="component" value="Unassembled WGS sequence"/>
</dbReference>
<keyword evidence="4 6" id="KW-0663">Pyridoxal phosphate</keyword>
<dbReference type="InterPro" id="IPR015421">
    <property type="entry name" value="PyrdxlP-dep_Trfase_major"/>
</dbReference>
<dbReference type="GO" id="GO:0005737">
    <property type="term" value="C:cytoplasm"/>
    <property type="evidence" value="ECO:0007669"/>
    <property type="project" value="TreeGrafter"/>
</dbReference>
<dbReference type="GO" id="GO:0016831">
    <property type="term" value="F:carboxy-lyase activity"/>
    <property type="evidence" value="ECO:0007669"/>
    <property type="project" value="UniProtKB-KW"/>
</dbReference>
<reference evidence="8 9" key="1">
    <citation type="submission" date="2016-07" db="EMBL/GenBank/DDBJ databases">
        <title>Multiple horizontal gene transfer events from other fungi enriched the ability of initially mycotrophic Trichoderma (Ascomycota) to feed on dead plant biomass.</title>
        <authorList>
            <consortium name="DOE Joint Genome Institute"/>
            <person name="Aerts A."/>
            <person name="Atanasova L."/>
            <person name="Chenthamara K."/>
            <person name="Zhang J."/>
            <person name="Grujic M."/>
            <person name="Henrissat B."/>
            <person name="Kuo A."/>
            <person name="Salamov A."/>
            <person name="Lipzen A."/>
            <person name="Labutti K."/>
            <person name="Barry K."/>
            <person name="Miao Y."/>
            <person name="Rahimi M.J."/>
            <person name="Shen Q."/>
            <person name="Grigoriev I.V."/>
            <person name="Kubicek C.P."/>
            <person name="Druzhinina I.S."/>
        </authorList>
    </citation>
    <scope>NUCLEOTIDE SEQUENCE [LARGE SCALE GENOMIC DNA]</scope>
    <source>
        <strain evidence="8 9">CBS 433.97</strain>
    </source>
</reference>
<evidence type="ECO:0000256" key="7">
    <source>
        <dbReference type="RuleBase" id="RU000382"/>
    </source>
</evidence>
<keyword evidence="9" id="KW-1185">Reference proteome</keyword>
<dbReference type="PANTHER" id="PTHR11999">
    <property type="entry name" value="GROUP II PYRIDOXAL-5-PHOSPHATE DECARBOXYLASE"/>
    <property type="match status" value="1"/>
</dbReference>
<evidence type="ECO:0000313" key="9">
    <source>
        <dbReference type="Proteomes" id="UP000240493"/>
    </source>
</evidence>
<dbReference type="GO" id="GO:0019752">
    <property type="term" value="P:carboxylic acid metabolic process"/>
    <property type="evidence" value="ECO:0007669"/>
    <property type="project" value="InterPro"/>
</dbReference>
<dbReference type="OrthoDB" id="2161780at2759"/>
<keyword evidence="5 7" id="KW-0456">Lyase</keyword>
<dbReference type="InterPro" id="IPR015424">
    <property type="entry name" value="PyrdxlP-dep_Trfase"/>
</dbReference>
<dbReference type="InterPro" id="IPR010977">
    <property type="entry name" value="Aromatic_deC"/>
</dbReference>
<accession>A0A2T3YU51</accession>
<dbReference type="InterPro" id="IPR015422">
    <property type="entry name" value="PyrdxlP-dep_Trfase_small"/>
</dbReference>
<evidence type="ECO:0000256" key="2">
    <source>
        <dbReference type="ARBA" id="ARBA00009533"/>
    </source>
</evidence>
<evidence type="ECO:0008006" key="10">
    <source>
        <dbReference type="Google" id="ProtNLM"/>
    </source>
</evidence>
<proteinExistence type="inferred from homology"/>
<dbReference type="STRING" id="1042311.A0A2T3YU51"/>
<evidence type="ECO:0000256" key="3">
    <source>
        <dbReference type="ARBA" id="ARBA00022793"/>
    </source>
</evidence>
<name>A0A2T3YU51_TRIA4</name>
<organism evidence="8 9">
    <name type="scientific">Trichoderma asperellum (strain ATCC 204424 / CBS 433.97 / NBRC 101777)</name>
    <dbReference type="NCBI Taxonomy" id="1042311"/>
    <lineage>
        <taxon>Eukaryota</taxon>
        <taxon>Fungi</taxon>
        <taxon>Dikarya</taxon>
        <taxon>Ascomycota</taxon>
        <taxon>Pezizomycotina</taxon>
        <taxon>Sordariomycetes</taxon>
        <taxon>Hypocreomycetidae</taxon>
        <taxon>Hypocreales</taxon>
        <taxon>Hypocreaceae</taxon>
        <taxon>Trichoderma</taxon>
    </lineage>
</organism>
<dbReference type="InterPro" id="IPR002129">
    <property type="entry name" value="PyrdxlP-dep_de-COase"/>
</dbReference>
<dbReference type="PRINTS" id="PR00800">
    <property type="entry name" value="YHDCRBOXLASE"/>
</dbReference>
<comment type="similarity">
    <text evidence="2 7">Belongs to the group II decarboxylase family.</text>
</comment>
<dbReference type="SUPFAM" id="SSF53383">
    <property type="entry name" value="PLP-dependent transferases"/>
    <property type="match status" value="1"/>
</dbReference>
<dbReference type="Gene3D" id="3.90.1150.170">
    <property type="match status" value="1"/>
</dbReference>
<dbReference type="AlphaFoldDB" id="A0A2T3YU51"/>
<dbReference type="GO" id="GO:0006520">
    <property type="term" value="P:amino acid metabolic process"/>
    <property type="evidence" value="ECO:0007669"/>
    <property type="project" value="InterPro"/>
</dbReference>
<feature type="modified residue" description="N6-(pyridoxal phosphate)lysine" evidence="6">
    <location>
        <position position="244"/>
    </location>
</feature>
<protein>
    <recommendedName>
        <fullName evidence="10">Aminotransferase class I/classII domain-containing protein</fullName>
    </recommendedName>
</protein>
<sequence length="416" mass="46467">MSIRNSLAADKKDVARFEEHAVVQFQRPIQEVVQEMRDIFSYIVRPNHPPFMSAIPSPSSPISWLGEILTSAFNSWPAAWFAGSGVATIETKLIAWLATQIGMPTSTGGTFKLVENTRSLGVVYFSDQTHFSVPKVLRVLGFSNSQMRQLPADSNFRLDMEQLRKTIIADKSKGLIPFLIVANVGSTNTGSIDPINEIADLAKEHNMWMHVDGAYGASVALSKSYRSLLNGIERCDSLAWDAHKWLFKTFGCGIVLVHDKRYLAESFASSGDYFRDILSDDDEPNMLNYGIELTRPARHMKLWFTLRVLGLETLGGFAEAELRKLPDWEITSPAILGVVTFRYCLDGLDEKVNDDINAAISLEIIKSNVAYIQTTRICSKVSLRICVIHPEITKGDMQNIITTLNNLALNVVQTYK</sequence>
<keyword evidence="3" id="KW-0210">Decarboxylase</keyword>
<dbReference type="PANTHER" id="PTHR11999:SF70">
    <property type="entry name" value="MIP05841P"/>
    <property type="match status" value="1"/>
</dbReference>